<dbReference type="InterPro" id="IPR032871">
    <property type="entry name" value="AHH_dom_containing"/>
</dbReference>
<dbReference type="Pfam" id="PF14412">
    <property type="entry name" value="AHH"/>
    <property type="match status" value="1"/>
</dbReference>
<gene>
    <name evidence="1" type="ORF">ACFOX0_07670</name>
</gene>
<reference evidence="2" key="1">
    <citation type="journal article" date="2019" name="Int. J. Syst. Evol. Microbiol.">
        <title>The Global Catalogue of Microorganisms (GCM) 10K type strain sequencing project: providing services to taxonomists for standard genome sequencing and annotation.</title>
        <authorList>
            <consortium name="The Broad Institute Genomics Platform"/>
            <consortium name="The Broad Institute Genome Sequencing Center for Infectious Disease"/>
            <person name="Wu L."/>
            <person name="Ma J."/>
        </authorList>
    </citation>
    <scope>NUCLEOTIDE SEQUENCE [LARGE SCALE GENOMIC DNA]</scope>
    <source>
        <strain evidence="2">2902at01</strain>
    </source>
</reference>
<dbReference type="CDD" id="cd00081">
    <property type="entry name" value="Hint"/>
    <property type="match status" value="1"/>
</dbReference>
<dbReference type="Proteomes" id="UP001595868">
    <property type="component" value="Unassembled WGS sequence"/>
</dbReference>
<dbReference type="NCBIfam" id="TIGR01443">
    <property type="entry name" value="intein_Cterm"/>
    <property type="match status" value="1"/>
</dbReference>
<dbReference type="RefSeq" id="WP_377543124.1">
    <property type="nucleotide sequence ID" value="NZ_JBHSBN010000004.1"/>
</dbReference>
<dbReference type="SUPFAM" id="SSF51294">
    <property type="entry name" value="Hedgehog/intein (Hint) domain"/>
    <property type="match status" value="1"/>
</dbReference>
<dbReference type="Pfam" id="PF07591">
    <property type="entry name" value="PT-HINT"/>
    <property type="match status" value="1"/>
</dbReference>
<dbReference type="PROSITE" id="PS50818">
    <property type="entry name" value="INTEIN_C_TER"/>
    <property type="match status" value="1"/>
</dbReference>
<keyword evidence="2" id="KW-1185">Reference proteome</keyword>
<accession>A0ABV8KIR4</accession>
<comment type="caution">
    <text evidence="1">The sequence shown here is derived from an EMBL/GenBank/DDBJ whole genome shotgun (WGS) entry which is preliminary data.</text>
</comment>
<name>A0ABV8KIR4_9ACTN</name>
<protein>
    <submittedName>
        <fullName evidence="1">Polymorphic toxin-type HINT domain-containing protein</fullName>
    </submittedName>
</protein>
<dbReference type="EMBL" id="JBHSBN010000004">
    <property type="protein sequence ID" value="MFC4105812.1"/>
    <property type="molecule type" value="Genomic_DNA"/>
</dbReference>
<evidence type="ECO:0000313" key="1">
    <source>
        <dbReference type="EMBL" id="MFC4105812.1"/>
    </source>
</evidence>
<evidence type="ECO:0000313" key="2">
    <source>
        <dbReference type="Proteomes" id="UP001595868"/>
    </source>
</evidence>
<sequence>MSDGSTKVIENVRVGDTVVATDPETGESGARTVTREITGTGSKDLVEITVVAGEGAGDRTPADGATITATDQHPFWVVNLHSWTDARDLRPGDTLVTPDGARARVIDIVAYDAVATVHNLTVDDLHTYYVVAGTTPVLVHNCDTGSAEKLRNALNAAGDLEPSTPHSPHHIVAGNSPKAAPARAQLDRFGIGVNDAENGVWLPRSSSSPNPTGASVHSRIYTNEYYNYVNDLMGGARNRSEALDVINHVRRQLQGGFWP</sequence>
<dbReference type="InterPro" id="IPR030934">
    <property type="entry name" value="Intein_C"/>
</dbReference>
<dbReference type="InterPro" id="IPR036844">
    <property type="entry name" value="Hint_dom_sf"/>
</dbReference>
<dbReference type="Gene3D" id="2.170.16.10">
    <property type="entry name" value="Hedgehog/Intein (Hint) domain"/>
    <property type="match status" value="1"/>
</dbReference>
<proteinExistence type="predicted"/>
<organism evidence="1 2">
    <name type="scientific">Micromonospora zhanjiangensis</name>
    <dbReference type="NCBI Taxonomy" id="1522057"/>
    <lineage>
        <taxon>Bacteria</taxon>
        <taxon>Bacillati</taxon>
        <taxon>Actinomycetota</taxon>
        <taxon>Actinomycetes</taxon>
        <taxon>Micromonosporales</taxon>
        <taxon>Micromonosporaceae</taxon>
        <taxon>Micromonospora</taxon>
    </lineage>
</organism>